<dbReference type="Proteomes" id="UP000788419">
    <property type="component" value="Unassembled WGS sequence"/>
</dbReference>
<keyword evidence="4" id="KW-1185">Reference proteome</keyword>
<dbReference type="Pfam" id="PF13391">
    <property type="entry name" value="HNH_2"/>
    <property type="match status" value="1"/>
</dbReference>
<evidence type="ECO:0000259" key="2">
    <source>
        <dbReference type="Pfam" id="PF24706"/>
    </source>
</evidence>
<dbReference type="Pfam" id="PF24706">
    <property type="entry name" value="DUF7669"/>
    <property type="match status" value="1"/>
</dbReference>
<evidence type="ECO:0000313" key="4">
    <source>
        <dbReference type="Proteomes" id="UP000788419"/>
    </source>
</evidence>
<organism evidence="3 4">
    <name type="scientific">Pseudoxanthomonas daejeonensis</name>
    <dbReference type="NCBI Taxonomy" id="266062"/>
    <lineage>
        <taxon>Bacteria</taxon>
        <taxon>Pseudomonadati</taxon>
        <taxon>Pseudomonadota</taxon>
        <taxon>Gammaproteobacteria</taxon>
        <taxon>Lysobacterales</taxon>
        <taxon>Lysobacteraceae</taxon>
        <taxon>Pseudoxanthomonas</taxon>
    </lineage>
</organism>
<reference evidence="3 4" key="1">
    <citation type="submission" date="2017-10" db="EMBL/GenBank/DDBJ databases">
        <title>Whole genome sequencing of members of genus Pseudoxanthomonas.</title>
        <authorList>
            <person name="Kumar S."/>
            <person name="Bansal K."/>
            <person name="Kaur A."/>
            <person name="Patil P."/>
            <person name="Sharma S."/>
            <person name="Patil P.B."/>
        </authorList>
    </citation>
    <scope>NUCLEOTIDE SEQUENCE [LARGE SCALE GENOMIC DNA]</scope>
    <source>
        <strain evidence="3 4">DSM 17801</strain>
    </source>
</reference>
<keyword evidence="3" id="KW-0378">Hydrolase</keyword>
<keyword evidence="3" id="KW-0255">Endonuclease</keyword>
<protein>
    <submittedName>
        <fullName evidence="3">HNH endonuclease</fullName>
    </submittedName>
</protein>
<keyword evidence="3" id="KW-0540">Nuclease</keyword>
<accession>A0ABQ6Z9J3</accession>
<proteinExistence type="predicted"/>
<comment type="caution">
    <text evidence="3">The sequence shown here is derived from an EMBL/GenBank/DDBJ whole genome shotgun (WGS) entry which is preliminary data.</text>
</comment>
<dbReference type="InterPro" id="IPR003615">
    <property type="entry name" value="HNH_nuc"/>
</dbReference>
<sequence length="408" mass="45880">MSEAFRRYGVEITNPQWTSSVVSENPPQVIVSLWSHNFSPDMTRYVTPTAQWKGAGKPLFYKHLRLAMDEGLPLRVVVATSSDPEEVRKGNAQRAKDFEPDLSLVGRVVRLEDEEFELAFERTGETPDTVVAERARSGVKYWHVAEAVEALGRPVRTSEIAEWLATHYPKEDHSDLGANLAFLTVNDANRRHYDRSRKIWRSDGDHPRDRLFRVGKQRATTYQVFRPSAHGHWDLQPNADGVWEAVPLPSSALGRAQAEAEDQAFEHLPPLDSDHDARVWSLTAIAQRQGQGAFRAKLLEAYGQRCAITGCNATSVLEAAHILPFRGEHTHRVDNGLLLRSDIHTLFDLGLLWITPTHVVAIAPSLRGTEYEAMEGQVLRLPVSREHWPNPVHLADQARLALEKLGTT</sequence>
<dbReference type="EMBL" id="PDWN01000004">
    <property type="protein sequence ID" value="KAF1696070.1"/>
    <property type="molecule type" value="Genomic_DNA"/>
</dbReference>
<gene>
    <name evidence="3" type="ORF">CSC65_05720</name>
</gene>
<evidence type="ECO:0000259" key="1">
    <source>
        <dbReference type="Pfam" id="PF13391"/>
    </source>
</evidence>
<name>A0ABQ6Z9J3_9GAMM</name>
<dbReference type="InterPro" id="IPR056086">
    <property type="entry name" value="DUF7669"/>
</dbReference>
<dbReference type="GO" id="GO:0004519">
    <property type="term" value="F:endonuclease activity"/>
    <property type="evidence" value="ECO:0007669"/>
    <property type="project" value="UniProtKB-KW"/>
</dbReference>
<evidence type="ECO:0000313" key="3">
    <source>
        <dbReference type="EMBL" id="KAF1696070.1"/>
    </source>
</evidence>
<feature type="domain" description="DUF7669" evidence="2">
    <location>
        <begin position="144"/>
        <end position="197"/>
    </location>
</feature>
<feature type="domain" description="HNH nuclease" evidence="1">
    <location>
        <begin position="306"/>
        <end position="354"/>
    </location>
</feature>